<comment type="caution">
    <text evidence="1">The sequence shown here is derived from an EMBL/GenBank/DDBJ whole genome shotgun (WGS) entry which is preliminary data.</text>
</comment>
<name>A0A942W851_9FIRM</name>
<reference evidence="1" key="1">
    <citation type="submission" date="2021-02" db="EMBL/GenBank/DDBJ databases">
        <title>Infant gut strain persistence is associated with maternal origin, phylogeny, and functional potential including surface adhesion and iron acquisition.</title>
        <authorList>
            <person name="Lou Y.C."/>
        </authorList>
    </citation>
    <scope>NUCLEOTIDE SEQUENCE</scope>
    <source>
        <strain evidence="1">L3_108_103G1_dasL3_108_103G1_concoct_2</strain>
    </source>
</reference>
<protein>
    <submittedName>
        <fullName evidence="1">Uncharacterized protein</fullName>
    </submittedName>
</protein>
<evidence type="ECO:0000313" key="1">
    <source>
        <dbReference type="EMBL" id="MBS4883624.1"/>
    </source>
</evidence>
<organism evidence="1 2">
    <name type="scientific">Amedibacillus dolichus</name>
    <dbReference type="NCBI Taxonomy" id="31971"/>
    <lineage>
        <taxon>Bacteria</taxon>
        <taxon>Bacillati</taxon>
        <taxon>Bacillota</taxon>
        <taxon>Erysipelotrichia</taxon>
        <taxon>Erysipelotrichales</taxon>
        <taxon>Erysipelotrichaceae</taxon>
        <taxon>Amedibacillus</taxon>
    </lineage>
</organism>
<dbReference type="RefSeq" id="WP_022419879.1">
    <property type="nucleotide sequence ID" value="NZ_CAJKGD010000003.1"/>
</dbReference>
<evidence type="ECO:0000313" key="2">
    <source>
        <dbReference type="Proteomes" id="UP000753219"/>
    </source>
</evidence>
<proteinExistence type="predicted"/>
<gene>
    <name evidence="1" type="ORF">KHZ85_02540</name>
</gene>
<sequence length="65" mass="7597">MKKSKGICFSIFSGVLFLMQIYSNLVTNYLDISLENFSKKIQLCNTIEDELNDNPLSRDNKYWIV</sequence>
<dbReference type="Proteomes" id="UP000753219">
    <property type="component" value="Unassembled WGS sequence"/>
</dbReference>
<dbReference type="EMBL" id="JAGZMZ010000004">
    <property type="protein sequence ID" value="MBS4883624.1"/>
    <property type="molecule type" value="Genomic_DNA"/>
</dbReference>
<dbReference type="AlphaFoldDB" id="A0A942W851"/>
<accession>A0A942W851</accession>